<accession>A0A5N8VKF0</accession>
<dbReference type="AlphaFoldDB" id="A0A5N8VKF0"/>
<name>A0A5N8VKF0_9ACTN</name>
<keyword evidence="2" id="KW-1185">Reference proteome</keyword>
<proteinExistence type="predicted"/>
<reference evidence="1 2" key="1">
    <citation type="submission" date="2019-07" db="EMBL/GenBank/DDBJ databases">
        <title>New species of Amycolatopsis and Streptomyces.</title>
        <authorList>
            <person name="Duangmal K."/>
            <person name="Teo W.F.A."/>
            <person name="Lipun K."/>
        </authorList>
    </citation>
    <scope>NUCLEOTIDE SEQUENCE [LARGE SCALE GENOMIC DNA]</scope>
    <source>
        <strain evidence="1 2">NBRC 109810</strain>
    </source>
</reference>
<protein>
    <recommendedName>
        <fullName evidence="3">DinB family protein</fullName>
    </recommendedName>
</protein>
<dbReference type="OrthoDB" id="3696649at2"/>
<evidence type="ECO:0000313" key="2">
    <source>
        <dbReference type="Proteomes" id="UP000325849"/>
    </source>
</evidence>
<dbReference type="Proteomes" id="UP000325849">
    <property type="component" value="Unassembled WGS sequence"/>
</dbReference>
<organism evidence="1 2">
    <name type="scientific">Streptomyces adustus</name>
    <dbReference type="NCBI Taxonomy" id="1609272"/>
    <lineage>
        <taxon>Bacteria</taxon>
        <taxon>Bacillati</taxon>
        <taxon>Actinomycetota</taxon>
        <taxon>Actinomycetes</taxon>
        <taxon>Kitasatosporales</taxon>
        <taxon>Streptomycetaceae</taxon>
        <taxon>Streptomyces</taxon>
    </lineage>
</organism>
<gene>
    <name evidence="1" type="ORF">FNH09_30925</name>
</gene>
<sequence length="169" mass="17366">MDTTALRDAYDRLLDVAAGPGLGEAADGGWNADQILAHLLSVDASVAAVALGVVAGARPVFDNRVCLDTWNLGRIIAEHAGREELIDRVRSQAGLLCDIADRLDAGAASVLVPAFLMSGDTLVLDQPVPLAGLIEGLAENHVPGHTRQLLGLQTTADPSRASNGAAGTG</sequence>
<evidence type="ECO:0008006" key="3">
    <source>
        <dbReference type="Google" id="ProtNLM"/>
    </source>
</evidence>
<dbReference type="InterPro" id="IPR034660">
    <property type="entry name" value="DinB/YfiT-like"/>
</dbReference>
<dbReference type="RefSeq" id="WP_152893208.1">
    <property type="nucleotide sequence ID" value="NZ_VJZD01000162.1"/>
</dbReference>
<dbReference type="EMBL" id="VJZD01000162">
    <property type="protein sequence ID" value="MPY35489.1"/>
    <property type="molecule type" value="Genomic_DNA"/>
</dbReference>
<dbReference type="SUPFAM" id="SSF109854">
    <property type="entry name" value="DinB/YfiT-like putative metalloenzymes"/>
    <property type="match status" value="1"/>
</dbReference>
<comment type="caution">
    <text evidence="1">The sequence shown here is derived from an EMBL/GenBank/DDBJ whole genome shotgun (WGS) entry which is preliminary data.</text>
</comment>
<evidence type="ECO:0000313" key="1">
    <source>
        <dbReference type="EMBL" id="MPY35489.1"/>
    </source>
</evidence>